<comment type="caution">
    <text evidence="1">The sequence shown here is derived from an EMBL/GenBank/DDBJ whole genome shotgun (WGS) entry which is preliminary data.</text>
</comment>
<organism evidence="1 2">
    <name type="scientific">Microbaculum marinisediminis</name>
    <dbReference type="NCBI Taxonomy" id="2931392"/>
    <lineage>
        <taxon>Bacteria</taxon>
        <taxon>Pseudomonadati</taxon>
        <taxon>Pseudomonadota</taxon>
        <taxon>Alphaproteobacteria</taxon>
        <taxon>Hyphomicrobiales</taxon>
        <taxon>Tepidamorphaceae</taxon>
        <taxon>Microbaculum</taxon>
    </lineage>
</organism>
<dbReference type="RefSeq" id="WP_261617686.1">
    <property type="nucleotide sequence ID" value="NZ_JALIDZ010000010.1"/>
</dbReference>
<evidence type="ECO:0000313" key="1">
    <source>
        <dbReference type="EMBL" id="MCT8974103.1"/>
    </source>
</evidence>
<proteinExistence type="predicted"/>
<dbReference type="EMBL" id="JALIDZ010000010">
    <property type="protein sequence ID" value="MCT8974103.1"/>
    <property type="molecule type" value="Genomic_DNA"/>
</dbReference>
<keyword evidence="2" id="KW-1185">Reference proteome</keyword>
<accession>A0AAW5R2A2</accession>
<protein>
    <submittedName>
        <fullName evidence="1">Uncharacterized protein</fullName>
    </submittedName>
</protein>
<dbReference type="Proteomes" id="UP001320898">
    <property type="component" value="Unassembled WGS sequence"/>
</dbReference>
<gene>
    <name evidence="1" type="ORF">MUB46_19740</name>
</gene>
<name>A0AAW5R2A2_9HYPH</name>
<sequence>MIDRLRGAPEFNIDEPMAAFAHVFAALPADVIVYPTENYFYFTFVWSGMEFAGNMRLDVADRDDGVLHFAYFNKNEPWNVEILSNYRPLTEKEGVKVDRIDDLLYAVTYDGKTVRFQLNDLRDVEAPDSVVSEGDTLLGPTFDESGIPFFLVYNEPRKAFLFVLNETELLNDVLLPYNEDHPALTVGTRTGFAFYEDRFSPEPRKILVGVYAGNVEANNYFDGPFDQLPDNFIPGEELRDAITSKYPELDGEIDRLGAFRSQDGRFLVNPYINYRFPGELEQFLRCGDVALDEEKFYACLAPVEGQ</sequence>
<dbReference type="AlphaFoldDB" id="A0AAW5R2A2"/>
<evidence type="ECO:0000313" key="2">
    <source>
        <dbReference type="Proteomes" id="UP001320898"/>
    </source>
</evidence>
<reference evidence="1 2" key="1">
    <citation type="submission" date="2022-04" db="EMBL/GenBank/DDBJ databases">
        <authorList>
            <person name="Ye Y.-Q."/>
            <person name="Du Z.-J."/>
        </authorList>
    </citation>
    <scope>NUCLEOTIDE SEQUENCE [LARGE SCALE GENOMIC DNA]</scope>
    <source>
        <strain evidence="1 2">A6E488</strain>
    </source>
</reference>